<evidence type="ECO:0000313" key="2">
    <source>
        <dbReference type="Proteomes" id="UP000177905"/>
    </source>
</evidence>
<organism evidence="1 2">
    <name type="scientific">candidate division WOR-1 bacterium RIFOXYB2_FULL_36_35</name>
    <dbReference type="NCBI Taxonomy" id="1802578"/>
    <lineage>
        <taxon>Bacteria</taxon>
        <taxon>Bacillati</taxon>
        <taxon>Saganbacteria</taxon>
    </lineage>
</organism>
<dbReference type="AlphaFoldDB" id="A0A1F4S4K0"/>
<name>A0A1F4S4K0_UNCSA</name>
<sequence length="291" mass="32686">MADINFGSVRIVGFGNTLKKTLVFPSEGGVNRKTLQLGQEGAREILTRPSTYQSLGVLLEVMDENNWREIPTKREAATLEHFSLFRDEPYVSFWKNGGIEIDSLSVDTIRANWKPNGDKELREVIPAIEEARFSSLPAFFRVSFSLSEVCQIAGLKIKEEFSISVDSFARALTAFDETAFASDSLAHRFANNLFSELQLQPEASIKKDLMTAMKDDAYANAMKLFNAVSKIDQNIDRVKLIRGLLSEEQGENDFGLALKYAIGVGNSRTAYFLSFYYRQAKQPLDGKTYKS</sequence>
<comment type="caution">
    <text evidence="1">The sequence shown here is derived from an EMBL/GenBank/DDBJ whole genome shotgun (WGS) entry which is preliminary data.</text>
</comment>
<accession>A0A1F4S4K0</accession>
<gene>
    <name evidence="1" type="ORF">A2290_01280</name>
</gene>
<dbReference type="EMBL" id="MEUA01000033">
    <property type="protein sequence ID" value="OGC14663.1"/>
    <property type="molecule type" value="Genomic_DNA"/>
</dbReference>
<evidence type="ECO:0000313" key="1">
    <source>
        <dbReference type="EMBL" id="OGC14663.1"/>
    </source>
</evidence>
<protein>
    <submittedName>
        <fullName evidence="1">Uncharacterized protein</fullName>
    </submittedName>
</protein>
<dbReference type="Proteomes" id="UP000177905">
    <property type="component" value="Unassembled WGS sequence"/>
</dbReference>
<reference evidence="1 2" key="1">
    <citation type="journal article" date="2016" name="Nat. Commun.">
        <title>Thousands of microbial genomes shed light on interconnected biogeochemical processes in an aquifer system.</title>
        <authorList>
            <person name="Anantharaman K."/>
            <person name="Brown C.T."/>
            <person name="Hug L.A."/>
            <person name="Sharon I."/>
            <person name="Castelle C.J."/>
            <person name="Probst A.J."/>
            <person name="Thomas B.C."/>
            <person name="Singh A."/>
            <person name="Wilkins M.J."/>
            <person name="Karaoz U."/>
            <person name="Brodie E.L."/>
            <person name="Williams K.H."/>
            <person name="Hubbard S.S."/>
            <person name="Banfield J.F."/>
        </authorList>
    </citation>
    <scope>NUCLEOTIDE SEQUENCE [LARGE SCALE GENOMIC DNA]</scope>
</reference>
<proteinExistence type="predicted"/>